<keyword evidence="2 5" id="KW-0012">Acyltransferase</keyword>
<accession>A0AAJ5YVW1</accession>
<protein>
    <submittedName>
        <fullName evidence="5">N-terminal methionine N(Alpha)-acetyltransferase NatC</fullName>
        <ecNumber evidence="5">2.3.1.256</ecNumber>
    </submittedName>
</protein>
<dbReference type="EC" id="2.3.1.256" evidence="5"/>
<keyword evidence="1 5" id="KW-0808">Transferase</keyword>
<gene>
    <name evidence="5" type="primary">naa30</name>
    <name evidence="5" type="ORF">MYAM1_002426</name>
</gene>
<sequence>MAYLVGDSSDPNPVGVIVCKLDQHMRGARLQRGYIAMLSVDPRRRGCGIGAQLIQRAVDEMIHLGAAEIVLETEVDNIAALRLYERLGFLREKRLFRFYMNGGYHASLTQAKTPSQQDSIL</sequence>
<dbReference type="Gene3D" id="3.40.630.30">
    <property type="match status" value="1"/>
</dbReference>
<dbReference type="GO" id="GO:0031417">
    <property type="term" value="C:NatC complex"/>
    <property type="evidence" value="ECO:0007669"/>
    <property type="project" value="TreeGrafter"/>
</dbReference>
<dbReference type="CDD" id="cd04301">
    <property type="entry name" value="NAT_SF"/>
    <property type="match status" value="1"/>
</dbReference>
<evidence type="ECO:0000313" key="5">
    <source>
        <dbReference type="EMBL" id="WFC99681.1"/>
    </source>
</evidence>
<evidence type="ECO:0000256" key="3">
    <source>
        <dbReference type="ARBA" id="ARBA00024025"/>
    </source>
</evidence>
<dbReference type="GO" id="GO:0120518">
    <property type="term" value="F:protein N-terminal-methionine acetyltransferase activity"/>
    <property type="evidence" value="ECO:0007669"/>
    <property type="project" value="UniProtKB-EC"/>
</dbReference>
<name>A0AAJ5YVW1_9BASI</name>
<dbReference type="AlphaFoldDB" id="A0AAJ5YVW1"/>
<dbReference type="InterPro" id="IPR000182">
    <property type="entry name" value="GNAT_dom"/>
</dbReference>
<proteinExistence type="inferred from homology"/>
<dbReference type="EMBL" id="CP119945">
    <property type="protein sequence ID" value="WFC99681.1"/>
    <property type="molecule type" value="Genomic_DNA"/>
</dbReference>
<dbReference type="InterPro" id="IPR044542">
    <property type="entry name" value="NAA30-like"/>
</dbReference>
<reference evidence="5 6" key="1">
    <citation type="submission" date="2023-03" db="EMBL/GenBank/DDBJ databases">
        <title>Mating type loci evolution in Malassezia.</title>
        <authorList>
            <person name="Coelho M.A."/>
        </authorList>
    </citation>
    <scope>NUCLEOTIDE SEQUENCE [LARGE SCALE GENOMIC DNA]</scope>
    <source>
        <strain evidence="5 6">CBS 9725</strain>
    </source>
</reference>
<organism evidence="5 6">
    <name type="scientific">Malassezia yamatoensis</name>
    <dbReference type="NCBI Taxonomy" id="253288"/>
    <lineage>
        <taxon>Eukaryota</taxon>
        <taxon>Fungi</taxon>
        <taxon>Dikarya</taxon>
        <taxon>Basidiomycota</taxon>
        <taxon>Ustilaginomycotina</taxon>
        <taxon>Malasseziomycetes</taxon>
        <taxon>Malasseziales</taxon>
        <taxon>Malasseziaceae</taxon>
        <taxon>Malassezia</taxon>
    </lineage>
</organism>
<evidence type="ECO:0000259" key="4">
    <source>
        <dbReference type="Pfam" id="PF00583"/>
    </source>
</evidence>
<comment type="similarity">
    <text evidence="3">Belongs to the acetyltransferase family. MAK3 subfamily.</text>
</comment>
<dbReference type="SUPFAM" id="SSF55729">
    <property type="entry name" value="Acyl-CoA N-acyltransferases (Nat)"/>
    <property type="match status" value="1"/>
</dbReference>
<evidence type="ECO:0000256" key="2">
    <source>
        <dbReference type="ARBA" id="ARBA00023315"/>
    </source>
</evidence>
<dbReference type="PANTHER" id="PTHR45896">
    <property type="entry name" value="N-ALPHA-ACETYLTRANSFERASE 30"/>
    <property type="match status" value="1"/>
</dbReference>
<evidence type="ECO:0000313" key="6">
    <source>
        <dbReference type="Proteomes" id="UP001219567"/>
    </source>
</evidence>
<feature type="domain" description="N-acetyltransferase" evidence="4">
    <location>
        <begin position="5"/>
        <end position="89"/>
    </location>
</feature>
<dbReference type="Pfam" id="PF00583">
    <property type="entry name" value="Acetyltransf_1"/>
    <property type="match status" value="1"/>
</dbReference>
<dbReference type="InterPro" id="IPR016181">
    <property type="entry name" value="Acyl_CoA_acyltransferase"/>
</dbReference>
<dbReference type="PANTHER" id="PTHR45896:SF1">
    <property type="entry name" value="N-ALPHA-ACETYLTRANSFERASE 30"/>
    <property type="match status" value="1"/>
</dbReference>
<evidence type="ECO:0000256" key="1">
    <source>
        <dbReference type="ARBA" id="ARBA00022679"/>
    </source>
</evidence>
<keyword evidence="6" id="KW-1185">Reference proteome</keyword>
<dbReference type="Proteomes" id="UP001219567">
    <property type="component" value="Chromosome 3"/>
</dbReference>